<dbReference type="EMBL" id="CAJVPJ010008046">
    <property type="protein sequence ID" value="CAG8678952.1"/>
    <property type="molecule type" value="Genomic_DNA"/>
</dbReference>
<feature type="non-terminal residue" evidence="2">
    <location>
        <position position="1"/>
    </location>
</feature>
<gene>
    <name evidence="2" type="ORF">POCULU_LOCUS11384</name>
</gene>
<protein>
    <submittedName>
        <fullName evidence="2">433_t:CDS:1</fullName>
    </submittedName>
</protein>
<name>A0A9N9EKG9_9GLOM</name>
<feature type="non-terminal residue" evidence="2">
    <location>
        <position position="96"/>
    </location>
</feature>
<comment type="caution">
    <text evidence="2">The sequence shown here is derived from an EMBL/GenBank/DDBJ whole genome shotgun (WGS) entry which is preliminary data.</text>
</comment>
<organism evidence="2 3">
    <name type="scientific">Paraglomus occultum</name>
    <dbReference type="NCBI Taxonomy" id="144539"/>
    <lineage>
        <taxon>Eukaryota</taxon>
        <taxon>Fungi</taxon>
        <taxon>Fungi incertae sedis</taxon>
        <taxon>Mucoromycota</taxon>
        <taxon>Glomeromycotina</taxon>
        <taxon>Glomeromycetes</taxon>
        <taxon>Paraglomerales</taxon>
        <taxon>Paraglomeraceae</taxon>
        <taxon>Paraglomus</taxon>
    </lineage>
</organism>
<evidence type="ECO:0000313" key="3">
    <source>
        <dbReference type="Proteomes" id="UP000789572"/>
    </source>
</evidence>
<evidence type="ECO:0000256" key="1">
    <source>
        <dbReference type="SAM" id="MobiDB-lite"/>
    </source>
</evidence>
<evidence type="ECO:0000313" key="2">
    <source>
        <dbReference type="EMBL" id="CAG8678952.1"/>
    </source>
</evidence>
<dbReference type="Proteomes" id="UP000789572">
    <property type="component" value="Unassembled WGS sequence"/>
</dbReference>
<reference evidence="2" key="1">
    <citation type="submission" date="2021-06" db="EMBL/GenBank/DDBJ databases">
        <authorList>
            <person name="Kallberg Y."/>
            <person name="Tangrot J."/>
            <person name="Rosling A."/>
        </authorList>
    </citation>
    <scope>NUCLEOTIDE SEQUENCE</scope>
    <source>
        <strain evidence="2">IA702</strain>
    </source>
</reference>
<dbReference type="AlphaFoldDB" id="A0A9N9EKG9"/>
<dbReference type="OrthoDB" id="2422744at2759"/>
<proteinExistence type="predicted"/>
<feature type="region of interest" description="Disordered" evidence="1">
    <location>
        <begin position="1"/>
        <end position="20"/>
    </location>
</feature>
<keyword evidence="3" id="KW-1185">Reference proteome</keyword>
<feature type="compositionally biased region" description="Polar residues" evidence="1">
    <location>
        <begin position="1"/>
        <end position="11"/>
    </location>
</feature>
<sequence length="96" mass="10535">GSDGPSGNSGRKPTHLLYDGRSGGSGKFRFLVKDSITSEVTEYDEIFDIRLHHVVAHSATGVFEPEAQIYVDTLTILNTSIMPTPRRDICVNVNDN</sequence>
<accession>A0A9N9EKG9</accession>